<feature type="region of interest" description="Disordered" evidence="6">
    <location>
        <begin position="77"/>
        <end position="140"/>
    </location>
</feature>
<evidence type="ECO:0000313" key="7">
    <source>
        <dbReference type="EMBL" id="MES1918445.1"/>
    </source>
</evidence>
<evidence type="ECO:0000256" key="2">
    <source>
        <dbReference type="ARBA" id="ARBA00009310"/>
    </source>
</evidence>
<proteinExistence type="inferred from homology"/>
<evidence type="ECO:0000256" key="5">
    <source>
        <dbReference type="ARBA" id="ARBA00023136"/>
    </source>
</evidence>
<dbReference type="PANTHER" id="PTHR21347">
    <property type="entry name" value="CLEFT LIP AND PALATE ASSOCIATED TRANSMEMBRANE PROTEIN-RELATED"/>
    <property type="match status" value="1"/>
</dbReference>
<keyword evidence="4" id="KW-1133">Transmembrane helix</keyword>
<dbReference type="InterPro" id="IPR008429">
    <property type="entry name" value="CLPTM1"/>
</dbReference>
<accession>A0ABV2AFL8</accession>
<feature type="compositionally biased region" description="Basic and acidic residues" evidence="6">
    <location>
        <begin position="85"/>
        <end position="140"/>
    </location>
</feature>
<dbReference type="PANTHER" id="PTHR21347:SF0">
    <property type="entry name" value="LIPID SCRAMBLASE CLPTM1L"/>
    <property type="match status" value="1"/>
</dbReference>
<dbReference type="EMBL" id="JBDODL010000063">
    <property type="protein sequence ID" value="MES1918445.1"/>
    <property type="molecule type" value="Genomic_DNA"/>
</dbReference>
<comment type="similarity">
    <text evidence="2">Belongs to the CLPTM1 family.</text>
</comment>
<reference evidence="7 8" key="1">
    <citation type="journal article" date="2024" name="BMC Biol.">
        <title>Comparative genomics of Ascetosporea gives new insight into the evolutionary basis for animal parasitism in Rhizaria.</title>
        <authorList>
            <person name="Hiltunen Thoren M."/>
            <person name="Onut-Brannstrom I."/>
            <person name="Alfjorden A."/>
            <person name="Peckova H."/>
            <person name="Swords F."/>
            <person name="Hooper C."/>
            <person name="Holzer A.S."/>
            <person name="Bass D."/>
            <person name="Burki F."/>
        </authorList>
    </citation>
    <scope>NUCLEOTIDE SEQUENCE [LARGE SCALE GENOMIC DNA]</scope>
    <source>
        <strain evidence="7">20-A016</strain>
    </source>
</reference>
<evidence type="ECO:0000256" key="4">
    <source>
        <dbReference type="ARBA" id="ARBA00022989"/>
    </source>
</evidence>
<keyword evidence="5" id="KW-0472">Membrane</keyword>
<evidence type="ECO:0000256" key="1">
    <source>
        <dbReference type="ARBA" id="ARBA00004141"/>
    </source>
</evidence>
<name>A0ABV2AFL8_9EUKA</name>
<evidence type="ECO:0000313" key="8">
    <source>
        <dbReference type="Proteomes" id="UP001439008"/>
    </source>
</evidence>
<protein>
    <submittedName>
        <fullName evidence="7">Uncharacterized protein</fullName>
    </submittedName>
</protein>
<gene>
    <name evidence="7" type="ORF">MHBO_000413</name>
</gene>
<dbReference type="Proteomes" id="UP001439008">
    <property type="component" value="Unassembled WGS sequence"/>
</dbReference>
<comment type="subcellular location">
    <subcellularLocation>
        <location evidence="1">Membrane</location>
        <topology evidence="1">Multi-pass membrane protein</topology>
    </subcellularLocation>
</comment>
<comment type="caution">
    <text evidence="7">The sequence shown here is derived from an EMBL/GenBank/DDBJ whole genome shotgun (WGS) entry which is preliminary data.</text>
</comment>
<keyword evidence="8" id="KW-1185">Reference proteome</keyword>
<organism evidence="7 8">
    <name type="scientific">Bonamia ostreae</name>
    <dbReference type="NCBI Taxonomy" id="126728"/>
    <lineage>
        <taxon>Eukaryota</taxon>
        <taxon>Sar</taxon>
        <taxon>Rhizaria</taxon>
        <taxon>Endomyxa</taxon>
        <taxon>Ascetosporea</taxon>
        <taxon>Haplosporida</taxon>
        <taxon>Bonamia</taxon>
    </lineage>
</organism>
<sequence length="140" mass="16757">MMCPQLYINYKLKSVAHLPWRMMTYKALNTVVDDFFAFVIKMPFLHRIACFRDDLVFAVFLYQKWKYRVDYTRTNEFGYTPLNENNKDSLYKGKIDNNKDIDNNNNKDIDNNNNKEIDNNNNKEIDNKIESKKIAKPKVE</sequence>
<evidence type="ECO:0000256" key="3">
    <source>
        <dbReference type="ARBA" id="ARBA00022692"/>
    </source>
</evidence>
<keyword evidence="3" id="KW-0812">Transmembrane</keyword>
<evidence type="ECO:0000256" key="6">
    <source>
        <dbReference type="SAM" id="MobiDB-lite"/>
    </source>
</evidence>